<feature type="domain" description="Alpha/beta hydrolase fold-3" evidence="2">
    <location>
        <begin position="78"/>
        <end position="289"/>
    </location>
</feature>
<reference evidence="3 4" key="1">
    <citation type="journal article" date="2014" name="Int. J. Syst. Evol. Microbiol.">
        <title>Streptomyces hoynatensis sp. nov., isolated from deep marine sediment.</title>
        <authorList>
            <person name="Veyisoglu A."/>
            <person name="Sahin N."/>
        </authorList>
    </citation>
    <scope>NUCLEOTIDE SEQUENCE [LARGE SCALE GENOMIC DNA]</scope>
    <source>
        <strain evidence="3 4">KCTC 29097</strain>
    </source>
</reference>
<organism evidence="3 4">
    <name type="scientific">Streptomyces hoynatensis</name>
    <dbReference type="NCBI Taxonomy" id="1141874"/>
    <lineage>
        <taxon>Bacteria</taxon>
        <taxon>Bacillati</taxon>
        <taxon>Actinomycetota</taxon>
        <taxon>Actinomycetes</taxon>
        <taxon>Kitasatosporales</taxon>
        <taxon>Streptomycetaceae</taxon>
        <taxon>Streptomyces</taxon>
    </lineage>
</organism>
<comment type="caution">
    <text evidence="3">The sequence shown here is derived from an EMBL/GenBank/DDBJ whole genome shotgun (WGS) entry which is preliminary data.</text>
</comment>
<keyword evidence="4" id="KW-1185">Reference proteome</keyword>
<dbReference type="OrthoDB" id="3181909at2"/>
<dbReference type="EMBL" id="RBAL01000015">
    <property type="protein sequence ID" value="RKN38997.1"/>
    <property type="molecule type" value="Genomic_DNA"/>
</dbReference>
<dbReference type="PANTHER" id="PTHR48081">
    <property type="entry name" value="AB HYDROLASE SUPERFAMILY PROTEIN C4A8.06C"/>
    <property type="match status" value="1"/>
</dbReference>
<keyword evidence="1 3" id="KW-0378">Hydrolase</keyword>
<dbReference type="AlphaFoldDB" id="A0A3A9YUU8"/>
<protein>
    <submittedName>
        <fullName evidence="3">Alpha/beta hydrolase</fullName>
    </submittedName>
</protein>
<dbReference type="SUPFAM" id="SSF53474">
    <property type="entry name" value="alpha/beta-Hydrolases"/>
    <property type="match status" value="1"/>
</dbReference>
<dbReference type="GO" id="GO:0016787">
    <property type="term" value="F:hydrolase activity"/>
    <property type="evidence" value="ECO:0007669"/>
    <property type="project" value="UniProtKB-KW"/>
</dbReference>
<dbReference type="InterPro" id="IPR013094">
    <property type="entry name" value="AB_hydrolase_3"/>
</dbReference>
<dbReference type="Gene3D" id="3.40.50.1820">
    <property type="entry name" value="alpha/beta hydrolase"/>
    <property type="match status" value="1"/>
</dbReference>
<evidence type="ECO:0000313" key="4">
    <source>
        <dbReference type="Proteomes" id="UP000272474"/>
    </source>
</evidence>
<accession>A0A3A9YUU8</accession>
<dbReference type="InterPro" id="IPR050300">
    <property type="entry name" value="GDXG_lipolytic_enzyme"/>
</dbReference>
<proteinExistence type="predicted"/>
<evidence type="ECO:0000256" key="1">
    <source>
        <dbReference type="ARBA" id="ARBA00022801"/>
    </source>
</evidence>
<gene>
    <name evidence="3" type="ORF">D7294_22715</name>
</gene>
<evidence type="ECO:0000259" key="2">
    <source>
        <dbReference type="Pfam" id="PF07859"/>
    </source>
</evidence>
<dbReference type="InterPro" id="IPR029058">
    <property type="entry name" value="AB_hydrolase_fold"/>
</dbReference>
<evidence type="ECO:0000313" key="3">
    <source>
        <dbReference type="EMBL" id="RKN38997.1"/>
    </source>
</evidence>
<dbReference type="RefSeq" id="WP_120682703.1">
    <property type="nucleotide sequence ID" value="NZ_RBAL01000015.1"/>
</dbReference>
<name>A0A3A9YUU8_9ACTN</name>
<dbReference type="Pfam" id="PF07859">
    <property type="entry name" value="Abhydrolase_3"/>
    <property type="match status" value="1"/>
</dbReference>
<sequence length="313" mass="33022">MPLDPYLEQQVTALAGVTRAQAAADPALGAAVSALYRGQGAYAAPQVAVREEWADADRTLRARVYRPQGRLDGARGALLWLHGGGFSHGSLDDHEADTVSRELCARAGLVVLSLDYHLADGTTVVYPALHRQAAEAVRWARAHAAGLGFAPGRLALGGASAGGNLALAAACELRDLGEEGPHALLLAYPALYRRFLTSPAHEELMAAVPPVLRFPQEELDAMWDTYTGGGPGTPYAGFEEADLAGLPRTLVVLAEYDDLRLGAAETAERAARQGVEVETHLAAGVLHGHLNSPPTLAETDATLERMAAFLTAR</sequence>
<dbReference type="PANTHER" id="PTHR48081:SF8">
    <property type="entry name" value="ALPHA_BETA HYDROLASE FOLD-3 DOMAIN-CONTAINING PROTEIN-RELATED"/>
    <property type="match status" value="1"/>
</dbReference>
<dbReference type="Proteomes" id="UP000272474">
    <property type="component" value="Unassembled WGS sequence"/>
</dbReference>